<proteinExistence type="inferred from homology"/>
<evidence type="ECO:0000313" key="8">
    <source>
        <dbReference type="EMBL" id="GGZ57379.1"/>
    </source>
</evidence>
<evidence type="ECO:0000259" key="6">
    <source>
        <dbReference type="Pfam" id="PF25954"/>
    </source>
</evidence>
<feature type="compositionally biased region" description="Pro residues" evidence="3">
    <location>
        <begin position="449"/>
        <end position="458"/>
    </location>
</feature>
<evidence type="ECO:0000313" key="9">
    <source>
        <dbReference type="Proteomes" id="UP000643403"/>
    </source>
</evidence>
<dbReference type="Gene3D" id="2.40.420.20">
    <property type="match status" value="1"/>
</dbReference>
<gene>
    <name evidence="8" type="ORF">GCM10008101_08700</name>
</gene>
<evidence type="ECO:0000256" key="2">
    <source>
        <dbReference type="ARBA" id="ARBA00022448"/>
    </source>
</evidence>
<dbReference type="PANTHER" id="PTHR30097">
    <property type="entry name" value="CATION EFFLUX SYSTEM PROTEIN CUSB"/>
    <property type="match status" value="1"/>
</dbReference>
<accession>A0ABQ3BTY9</accession>
<dbReference type="InterPro" id="IPR058792">
    <property type="entry name" value="Beta-barrel_RND_2"/>
</dbReference>
<feature type="compositionally biased region" description="Low complexity" evidence="3">
    <location>
        <begin position="459"/>
        <end position="483"/>
    </location>
</feature>
<dbReference type="NCBIfam" id="TIGR01730">
    <property type="entry name" value="RND_mfp"/>
    <property type="match status" value="1"/>
</dbReference>
<dbReference type="InterPro" id="IPR058790">
    <property type="entry name" value="BSH_CusB"/>
</dbReference>
<feature type="compositionally biased region" description="Basic and acidic residues" evidence="3">
    <location>
        <begin position="518"/>
        <end position="528"/>
    </location>
</feature>
<feature type="domain" description="CusB-like beta-barrel" evidence="6">
    <location>
        <begin position="286"/>
        <end position="361"/>
    </location>
</feature>
<name>A0ABQ3BTY9_9GAMM</name>
<dbReference type="Pfam" id="PF25919">
    <property type="entry name" value="BSH_CusB"/>
    <property type="match status" value="1"/>
</dbReference>
<dbReference type="Proteomes" id="UP000643403">
    <property type="component" value="Unassembled WGS sequence"/>
</dbReference>
<dbReference type="InterPro" id="IPR051909">
    <property type="entry name" value="MFP_Cation_Efflux"/>
</dbReference>
<feature type="region of interest" description="Disordered" evidence="3">
    <location>
        <begin position="501"/>
        <end position="528"/>
    </location>
</feature>
<dbReference type="InterPro" id="IPR045800">
    <property type="entry name" value="HMBD"/>
</dbReference>
<dbReference type="SUPFAM" id="SSF111369">
    <property type="entry name" value="HlyD-like secretion proteins"/>
    <property type="match status" value="1"/>
</dbReference>
<protein>
    <recommendedName>
        <fullName evidence="10">Membrane fusion protein, Cu(I)/Ag(I) efflux system</fullName>
    </recommendedName>
</protein>
<feature type="domain" description="Heavy metal binding" evidence="4">
    <location>
        <begin position="90"/>
        <end position="117"/>
    </location>
</feature>
<feature type="region of interest" description="Disordered" evidence="3">
    <location>
        <begin position="443"/>
        <end position="483"/>
    </location>
</feature>
<evidence type="ECO:0000256" key="3">
    <source>
        <dbReference type="SAM" id="MobiDB-lite"/>
    </source>
</evidence>
<dbReference type="PANTHER" id="PTHR30097:SF15">
    <property type="entry name" value="CATION EFFLUX SYSTEM PROTEIN CUSB"/>
    <property type="match status" value="1"/>
</dbReference>
<feature type="domain" description="CusB-like barrel-sandwich hybrid" evidence="5">
    <location>
        <begin position="170"/>
        <end position="282"/>
    </location>
</feature>
<reference evidence="9" key="1">
    <citation type="journal article" date="2019" name="Int. J. Syst. Evol. Microbiol.">
        <title>The Global Catalogue of Microorganisms (GCM) 10K type strain sequencing project: providing services to taxonomists for standard genome sequencing and annotation.</title>
        <authorList>
            <consortium name="The Broad Institute Genomics Platform"/>
            <consortium name="The Broad Institute Genome Sequencing Center for Infectious Disease"/>
            <person name="Wu L."/>
            <person name="Ma J."/>
        </authorList>
    </citation>
    <scope>NUCLEOTIDE SEQUENCE [LARGE SCALE GENOMIC DNA]</scope>
    <source>
        <strain evidence="9">KCTC 22558</strain>
    </source>
</reference>
<evidence type="ECO:0000259" key="5">
    <source>
        <dbReference type="Pfam" id="PF25919"/>
    </source>
</evidence>
<dbReference type="RefSeq" id="WP_308427421.1">
    <property type="nucleotide sequence ID" value="NZ_BMXY01000001.1"/>
</dbReference>
<sequence length="528" mass="55534">MNPRIKPLALAAAAFVLVAAGLGAGYWWGQSRDAGESTAAASTERKILYWYDPMVPQERYDKPGKSSMGMELIPRYADEGGGGGERKVLYWYDPMVPDQHFDKPGKSPFMDMELVPKYADGDAGADSGISITPGVRQNLGMRTAIVERGSLAGTVQAPGTVTWDLRKERVVSARVDSIVERLHVKAPYETVRAGQPLASVIAREWSTAMAEARALRGARTAAARSMGSAASERLRVLGMPADARAGAGGTVTLTSPVSGVVSEIGVREGESAGMGTLLFRVNGTDTVWLEASIPQASVGDIVRGTPVTATVTSMPGRTFEGRVETLLPQLDATSRTQKARIVLDNPGGTLAPGMFAQVTIQPVDGIEVPLVPTDALIGSGTQARVIVLGPDDRFKPVLVRTGRSGGGKTEILEGLSGGERVVTSGQFLIDSEANLSGALARLGVGAPDEPAPAKPPAPTTSGTPRPSTGANAPKPAPAAAAKPATRKVLYWYDPMVPDKHFDKPGKSPFMDMELVPKYADEPKTGTGR</sequence>
<dbReference type="Gene3D" id="2.40.30.170">
    <property type="match status" value="1"/>
</dbReference>
<feature type="domain" description="Heavy metal binding" evidence="4">
    <location>
        <begin position="49"/>
        <end position="74"/>
    </location>
</feature>
<evidence type="ECO:0008006" key="10">
    <source>
        <dbReference type="Google" id="ProtNLM"/>
    </source>
</evidence>
<comment type="caution">
    <text evidence="8">The sequence shown here is derived from an EMBL/GenBank/DDBJ whole genome shotgun (WGS) entry which is preliminary data.</text>
</comment>
<dbReference type="EMBL" id="BMXY01000001">
    <property type="protein sequence ID" value="GGZ57379.1"/>
    <property type="molecule type" value="Genomic_DNA"/>
</dbReference>
<dbReference type="Pfam" id="PF25975">
    <property type="entry name" value="CzcB_C"/>
    <property type="match status" value="1"/>
</dbReference>
<keyword evidence="9" id="KW-1185">Reference proteome</keyword>
<evidence type="ECO:0000259" key="4">
    <source>
        <dbReference type="Pfam" id="PF19335"/>
    </source>
</evidence>
<evidence type="ECO:0000256" key="1">
    <source>
        <dbReference type="ARBA" id="ARBA00009477"/>
    </source>
</evidence>
<organism evidence="8 9">
    <name type="scientific">Cognatilysobacter xinjiangensis</name>
    <dbReference type="NCBI Taxonomy" id="546892"/>
    <lineage>
        <taxon>Bacteria</taxon>
        <taxon>Pseudomonadati</taxon>
        <taxon>Pseudomonadota</taxon>
        <taxon>Gammaproteobacteria</taxon>
        <taxon>Lysobacterales</taxon>
        <taxon>Lysobacteraceae</taxon>
        <taxon>Cognatilysobacter</taxon>
    </lineage>
</organism>
<feature type="domain" description="Heavy metal binding" evidence="4">
    <location>
        <begin position="490"/>
        <end position="517"/>
    </location>
</feature>
<comment type="similarity">
    <text evidence="1">Belongs to the membrane fusion protein (MFP) (TC 8.A.1) family.</text>
</comment>
<dbReference type="Pfam" id="PF25954">
    <property type="entry name" value="Beta-barrel_RND_2"/>
    <property type="match status" value="1"/>
</dbReference>
<dbReference type="InterPro" id="IPR006143">
    <property type="entry name" value="RND_pump_MFP"/>
</dbReference>
<feature type="domain" description="CzcB-like C-terminal circularly permuted SH3-like" evidence="7">
    <location>
        <begin position="390"/>
        <end position="429"/>
    </location>
</feature>
<evidence type="ECO:0000259" key="7">
    <source>
        <dbReference type="Pfam" id="PF25975"/>
    </source>
</evidence>
<dbReference type="InterPro" id="IPR058649">
    <property type="entry name" value="CzcB_C"/>
</dbReference>
<dbReference type="Pfam" id="PF19335">
    <property type="entry name" value="HMBD"/>
    <property type="match status" value="3"/>
</dbReference>
<keyword evidence="2" id="KW-0813">Transport</keyword>